<dbReference type="Proteomes" id="UP000739538">
    <property type="component" value="Unassembled WGS sequence"/>
</dbReference>
<reference evidence="1" key="1">
    <citation type="submission" date="2020-04" db="EMBL/GenBank/DDBJ databases">
        <authorList>
            <person name="Zhang T."/>
        </authorList>
    </citation>
    <scope>NUCLEOTIDE SEQUENCE</scope>
    <source>
        <strain evidence="1">HKST-UBA02</strain>
    </source>
</reference>
<sequence>MGSRTASSESDSGSLRWKGERTFRQSRLRSGVCLLPLLSLLWIGCGDDDDPPTDPGGDPDPVELPDLVAEEVATFQVVDLEVRVDRDGQLTEGKRIDNEAYAIFISSLWIGGMVAGEPHANIAWDGGSPWSNFSSLVNGEPIGPYIVTSDHLANEEIEWPIAHGYPTNDDGEPVVYGDSMVWSALRTATDRQLNGPTSSPMPGLEIGMSVFGVADEDLDNVLFLRYDIHNGSDQIWDDVYVGLYSDSDLSFIGPPGGNRTMYIGDQGITVTYAGTLPMNQPQWMSAFAFLTTPTEDAPQHKVTSHRLMVKNAEDLYGETNFTTPEQVLWAMQGLTNLGSPMIDPSTGEGTLFAVDGDPSSGTGWIDNPPRDVRGLMSSGPFTIEADGTETVFAIWLLAEGDDFAGARAAVIGSVIRARREAYRLVVGRTE</sequence>
<reference evidence="1" key="2">
    <citation type="journal article" date="2021" name="Microbiome">
        <title>Successional dynamics and alternative stable states in a saline activated sludge microbial community over 9 years.</title>
        <authorList>
            <person name="Wang Y."/>
            <person name="Ye J."/>
            <person name="Ju F."/>
            <person name="Liu L."/>
            <person name="Boyd J.A."/>
            <person name="Deng Y."/>
            <person name="Parks D.H."/>
            <person name="Jiang X."/>
            <person name="Yin X."/>
            <person name="Woodcroft B.J."/>
            <person name="Tyson G.W."/>
            <person name="Hugenholtz P."/>
            <person name="Polz M.F."/>
            <person name="Zhang T."/>
        </authorList>
    </citation>
    <scope>NUCLEOTIDE SEQUENCE</scope>
    <source>
        <strain evidence="1">HKST-UBA02</strain>
    </source>
</reference>
<dbReference type="AlphaFoldDB" id="A0A956NHC5"/>
<evidence type="ECO:0000313" key="2">
    <source>
        <dbReference type="Proteomes" id="UP000739538"/>
    </source>
</evidence>
<accession>A0A956NHC5</accession>
<organism evidence="1 2">
    <name type="scientific">Eiseniibacteriota bacterium</name>
    <dbReference type="NCBI Taxonomy" id="2212470"/>
    <lineage>
        <taxon>Bacteria</taxon>
        <taxon>Candidatus Eiseniibacteriota</taxon>
    </lineage>
</organism>
<evidence type="ECO:0000313" key="1">
    <source>
        <dbReference type="EMBL" id="MCA9759355.1"/>
    </source>
</evidence>
<comment type="caution">
    <text evidence="1">The sequence shown here is derived from an EMBL/GenBank/DDBJ whole genome shotgun (WGS) entry which is preliminary data.</text>
</comment>
<protein>
    <submittedName>
        <fullName evidence="1">Uncharacterized protein</fullName>
    </submittedName>
</protein>
<proteinExistence type="predicted"/>
<gene>
    <name evidence="1" type="ORF">KDA27_26415</name>
</gene>
<dbReference type="EMBL" id="JAGQHS010000321">
    <property type="protein sequence ID" value="MCA9759355.1"/>
    <property type="molecule type" value="Genomic_DNA"/>
</dbReference>
<name>A0A956NHC5_UNCEI</name>